<name>A0A1I7WLK2_HETBA</name>
<proteinExistence type="predicted"/>
<evidence type="ECO:0000313" key="1">
    <source>
        <dbReference type="Proteomes" id="UP000095283"/>
    </source>
</evidence>
<reference evidence="2" key="1">
    <citation type="submission" date="2016-11" db="UniProtKB">
        <authorList>
            <consortium name="WormBaseParasite"/>
        </authorList>
    </citation>
    <scope>IDENTIFICATION</scope>
</reference>
<dbReference type="Proteomes" id="UP000095283">
    <property type="component" value="Unplaced"/>
</dbReference>
<sequence>MMYVLGCFKATAIIKHSSSYYFLCIRIVIFQGDRSDYPHVVSIFDIRKGTEPVITLKVSKQIFCIGVKILGICRSYSHFYEFLLNFRNM</sequence>
<accession>A0A1I7WLK2</accession>
<dbReference type="AlphaFoldDB" id="A0A1I7WLK2"/>
<evidence type="ECO:0000313" key="2">
    <source>
        <dbReference type="WBParaSite" id="Hba_06021"/>
    </source>
</evidence>
<keyword evidence="1" id="KW-1185">Reference proteome</keyword>
<organism evidence="1 2">
    <name type="scientific">Heterorhabditis bacteriophora</name>
    <name type="common">Entomopathogenic nematode worm</name>
    <dbReference type="NCBI Taxonomy" id="37862"/>
    <lineage>
        <taxon>Eukaryota</taxon>
        <taxon>Metazoa</taxon>
        <taxon>Ecdysozoa</taxon>
        <taxon>Nematoda</taxon>
        <taxon>Chromadorea</taxon>
        <taxon>Rhabditida</taxon>
        <taxon>Rhabditina</taxon>
        <taxon>Rhabditomorpha</taxon>
        <taxon>Strongyloidea</taxon>
        <taxon>Heterorhabditidae</taxon>
        <taxon>Heterorhabditis</taxon>
    </lineage>
</organism>
<dbReference type="WBParaSite" id="Hba_06021">
    <property type="protein sequence ID" value="Hba_06021"/>
    <property type="gene ID" value="Hba_06021"/>
</dbReference>
<protein>
    <submittedName>
        <fullName evidence="2">MSP domain-containing protein</fullName>
    </submittedName>
</protein>